<name>A0A6C0LF74_9ZZZZ</name>
<sequence length="163" mass="18399">MKNTVIICIGFLLFVIIICSFLFKLPTTTTISENFSSYTLAEKANYPISEIEPLVYESYPYTGRKTVSNNTASDVWWHYPIFKEGSYAQITNNLKYQRNPDNGTCVDSEFCGVLYKDNQKGSNYTLPLPPVKNGPGTRVGYFRTPQNLFLGPQPGPVDELPTF</sequence>
<feature type="transmembrane region" description="Helical" evidence="1">
    <location>
        <begin position="5"/>
        <end position="23"/>
    </location>
</feature>
<evidence type="ECO:0000313" key="2">
    <source>
        <dbReference type="EMBL" id="QHU28214.1"/>
    </source>
</evidence>
<keyword evidence="1" id="KW-0812">Transmembrane</keyword>
<keyword evidence="1" id="KW-0472">Membrane</keyword>
<accession>A0A6C0LF74</accession>
<evidence type="ECO:0000256" key="1">
    <source>
        <dbReference type="SAM" id="Phobius"/>
    </source>
</evidence>
<organism evidence="2">
    <name type="scientific">viral metagenome</name>
    <dbReference type="NCBI Taxonomy" id="1070528"/>
    <lineage>
        <taxon>unclassified sequences</taxon>
        <taxon>metagenomes</taxon>
        <taxon>organismal metagenomes</taxon>
    </lineage>
</organism>
<proteinExistence type="predicted"/>
<keyword evidence="1" id="KW-1133">Transmembrane helix</keyword>
<reference evidence="2" key="1">
    <citation type="journal article" date="2020" name="Nature">
        <title>Giant virus diversity and host interactions through global metagenomics.</title>
        <authorList>
            <person name="Schulz F."/>
            <person name="Roux S."/>
            <person name="Paez-Espino D."/>
            <person name="Jungbluth S."/>
            <person name="Walsh D.A."/>
            <person name="Denef V.J."/>
            <person name="McMahon K.D."/>
            <person name="Konstantinidis K.T."/>
            <person name="Eloe-Fadrosh E.A."/>
            <person name="Kyrpides N.C."/>
            <person name="Woyke T."/>
        </authorList>
    </citation>
    <scope>NUCLEOTIDE SEQUENCE</scope>
    <source>
        <strain evidence="2">GVMAG-M-3300027770-73</strain>
    </source>
</reference>
<dbReference type="AlphaFoldDB" id="A0A6C0LF74"/>
<protein>
    <submittedName>
        <fullName evidence="2">Uncharacterized protein</fullName>
    </submittedName>
</protein>
<dbReference type="EMBL" id="MN740471">
    <property type="protein sequence ID" value="QHU28214.1"/>
    <property type="molecule type" value="Genomic_DNA"/>
</dbReference>